<dbReference type="STRING" id="1082933.A6B35_02375"/>
<evidence type="ECO:0000256" key="2">
    <source>
        <dbReference type="ARBA" id="ARBA00022980"/>
    </source>
</evidence>
<dbReference type="HAMAP" id="MF_01363">
    <property type="entry name" value="Ribosomal_bL21"/>
    <property type="match status" value="1"/>
</dbReference>
<protein>
    <recommendedName>
        <fullName evidence="4">Large ribosomal subunit protein bL21</fullName>
    </recommendedName>
</protein>
<keyword evidence="3 4" id="KW-0687">Ribonucleoprotein</keyword>
<dbReference type="PANTHER" id="PTHR21349">
    <property type="entry name" value="50S RIBOSOMAL PROTEIN L21"/>
    <property type="match status" value="1"/>
</dbReference>
<comment type="function">
    <text evidence="4 5">This protein binds to 23S rRNA in the presence of protein L20.</text>
</comment>
<dbReference type="InterPro" id="IPR028909">
    <property type="entry name" value="bL21-like"/>
</dbReference>
<keyword evidence="8" id="KW-1185">Reference proteome</keyword>
<gene>
    <name evidence="4" type="primary">rplU</name>
    <name evidence="7" type="ORF">MEA186_32932</name>
</gene>
<sequence>MNPQTDKKTAEPPEAVHQGRPNSERQKMFAVIKTGGKQYRVAANDLLKIEKLEAQVGDIVEIGNVLAHGEGENVTFGAPFVDGATVTAEVVEQGKNRTVIAFKKRRRQNSRRKIGHRQLLTTVRIAEILLGGGKPAKKAAAKPEAKAEAAVEAKAEAAPKEAKAKKEAKAEAAPKEEAKVETAAAAPLFKAPKGEPDDLTVIKGIGPVAAKDLAEQGIITFAQLAKLTDKDVAKIDEHMPFSADQIKDWREQAKELAKK</sequence>
<comment type="similarity">
    <text evidence="1 4 5">Belongs to the bacterial ribosomal protein bL21 family.</text>
</comment>
<dbReference type="InterPro" id="IPR036164">
    <property type="entry name" value="bL21-like_sf"/>
</dbReference>
<dbReference type="SUPFAM" id="SSF141091">
    <property type="entry name" value="L21p-like"/>
    <property type="match status" value="1"/>
</dbReference>
<dbReference type="GO" id="GO:0006412">
    <property type="term" value="P:translation"/>
    <property type="evidence" value="ECO:0007669"/>
    <property type="project" value="UniProtKB-UniRule"/>
</dbReference>
<name>G6YKQ1_9HYPH</name>
<dbReference type="InterPro" id="IPR001787">
    <property type="entry name" value="Ribosomal_bL21"/>
</dbReference>
<evidence type="ECO:0000256" key="6">
    <source>
        <dbReference type="SAM" id="MobiDB-lite"/>
    </source>
</evidence>
<dbReference type="GO" id="GO:0000166">
    <property type="term" value="F:nucleotide binding"/>
    <property type="evidence" value="ECO:0007669"/>
    <property type="project" value="InterPro"/>
</dbReference>
<keyword evidence="4 5" id="KW-0699">rRNA-binding</keyword>
<dbReference type="EMBL" id="AGSN01000239">
    <property type="protein sequence ID" value="EHH03507.1"/>
    <property type="molecule type" value="Genomic_DNA"/>
</dbReference>
<dbReference type="Pfam" id="PF14520">
    <property type="entry name" value="HHH_5"/>
    <property type="match status" value="1"/>
</dbReference>
<evidence type="ECO:0000313" key="7">
    <source>
        <dbReference type="EMBL" id="EHH03507.1"/>
    </source>
</evidence>
<proteinExistence type="inferred from homology"/>
<dbReference type="InterPro" id="IPR010995">
    <property type="entry name" value="DNA_repair_Rad51/TF_NusA_a-hlx"/>
</dbReference>
<comment type="subunit">
    <text evidence="4">Part of the 50S ribosomal subunit. Contacts protein L20.</text>
</comment>
<dbReference type="PATRIC" id="fig|1082933.3.peg.6377"/>
<evidence type="ECO:0000256" key="4">
    <source>
        <dbReference type="HAMAP-Rule" id="MF_01363"/>
    </source>
</evidence>
<dbReference type="SUPFAM" id="SSF47794">
    <property type="entry name" value="Rad51 N-terminal domain-like"/>
    <property type="match status" value="1"/>
</dbReference>
<dbReference type="GO" id="GO:0003735">
    <property type="term" value="F:structural constituent of ribosome"/>
    <property type="evidence" value="ECO:0007669"/>
    <property type="project" value="InterPro"/>
</dbReference>
<dbReference type="GO" id="GO:0019843">
    <property type="term" value="F:rRNA binding"/>
    <property type="evidence" value="ECO:0007669"/>
    <property type="project" value="UniProtKB-UniRule"/>
</dbReference>
<accession>G6YKQ1</accession>
<evidence type="ECO:0000313" key="8">
    <source>
        <dbReference type="Proteomes" id="UP000002949"/>
    </source>
</evidence>
<dbReference type="Proteomes" id="UP000002949">
    <property type="component" value="Unassembled WGS sequence"/>
</dbReference>
<dbReference type="GO" id="GO:1990904">
    <property type="term" value="C:ribonucleoprotein complex"/>
    <property type="evidence" value="ECO:0007669"/>
    <property type="project" value="UniProtKB-KW"/>
</dbReference>
<dbReference type="NCBIfam" id="TIGR00061">
    <property type="entry name" value="L21"/>
    <property type="match status" value="1"/>
</dbReference>
<keyword evidence="4 5" id="KW-0694">RNA-binding</keyword>
<evidence type="ECO:0000256" key="1">
    <source>
        <dbReference type="ARBA" id="ARBA00008563"/>
    </source>
</evidence>
<feature type="compositionally biased region" description="Basic and acidic residues" evidence="6">
    <location>
        <begin position="1"/>
        <end position="11"/>
    </location>
</feature>
<keyword evidence="2 4" id="KW-0689">Ribosomal protein</keyword>
<dbReference type="Pfam" id="PF00829">
    <property type="entry name" value="Ribosomal_L21p"/>
    <property type="match status" value="1"/>
</dbReference>
<dbReference type="eggNOG" id="COG3743">
    <property type="taxonomic scope" value="Bacteria"/>
</dbReference>
<evidence type="ECO:0000256" key="5">
    <source>
        <dbReference type="RuleBase" id="RU000562"/>
    </source>
</evidence>
<dbReference type="eggNOG" id="COG0261">
    <property type="taxonomic scope" value="Bacteria"/>
</dbReference>
<dbReference type="AlphaFoldDB" id="G6YKQ1"/>
<dbReference type="GO" id="GO:0005840">
    <property type="term" value="C:ribosome"/>
    <property type="evidence" value="ECO:0007669"/>
    <property type="project" value="UniProtKB-KW"/>
</dbReference>
<feature type="region of interest" description="Disordered" evidence="6">
    <location>
        <begin position="1"/>
        <end position="26"/>
    </location>
</feature>
<dbReference type="PANTHER" id="PTHR21349:SF0">
    <property type="entry name" value="LARGE RIBOSOMAL SUBUNIT PROTEIN BL21M"/>
    <property type="match status" value="1"/>
</dbReference>
<dbReference type="GO" id="GO:0005737">
    <property type="term" value="C:cytoplasm"/>
    <property type="evidence" value="ECO:0007669"/>
    <property type="project" value="UniProtKB-ARBA"/>
</dbReference>
<dbReference type="Gene3D" id="1.10.150.20">
    <property type="entry name" value="5' to 3' exonuclease, C-terminal subdomain"/>
    <property type="match status" value="1"/>
</dbReference>
<dbReference type="NCBIfam" id="NF008916">
    <property type="entry name" value="PRK12278.1-4"/>
    <property type="match status" value="1"/>
</dbReference>
<reference evidence="7 8" key="1">
    <citation type="journal article" date="2012" name="J. Bacteriol.">
        <title>Draft Genome Sequence of Plant Growth-Promoting Rhizobium Mesorhizobium amorphae, Isolated from Zinc-Lead Mine Tailings.</title>
        <authorList>
            <person name="Hao X."/>
            <person name="Lin Y."/>
            <person name="Johnstone L."/>
            <person name="Baltrus D.A."/>
            <person name="Miller S.J."/>
            <person name="Wei G."/>
            <person name="Rensing C."/>
        </authorList>
    </citation>
    <scope>NUCLEOTIDE SEQUENCE [LARGE SCALE GENOMIC DNA]</scope>
    <source>
        <strain evidence="7 8">CCNWGS0123</strain>
    </source>
</reference>
<organism evidence="7 8">
    <name type="scientific">Mesorhizobium amorphae CCNWGS0123</name>
    <dbReference type="NCBI Taxonomy" id="1082933"/>
    <lineage>
        <taxon>Bacteria</taxon>
        <taxon>Pseudomonadati</taxon>
        <taxon>Pseudomonadota</taxon>
        <taxon>Alphaproteobacteria</taxon>
        <taxon>Hyphomicrobiales</taxon>
        <taxon>Phyllobacteriaceae</taxon>
        <taxon>Mesorhizobium</taxon>
    </lineage>
</organism>
<evidence type="ECO:0000256" key="3">
    <source>
        <dbReference type="ARBA" id="ARBA00023274"/>
    </source>
</evidence>
<feature type="region of interest" description="Disordered" evidence="6">
    <location>
        <begin position="156"/>
        <end position="180"/>
    </location>
</feature>